<gene>
    <name evidence="1" type="ORF">CY0110_22722</name>
</gene>
<sequence length="86" mass="10002">MKRLEESQEVEVKLLVEEKEYTYKLEYGGWLGGISFPSELEKVADQPVERGKKLAELIFRFLEGQDIEFPVDLTDSSSWKPHKIVD</sequence>
<dbReference type="Proteomes" id="UP000003781">
    <property type="component" value="Unassembled WGS sequence"/>
</dbReference>
<name>A3IL90_9CHRO</name>
<evidence type="ECO:0000313" key="2">
    <source>
        <dbReference type="Proteomes" id="UP000003781"/>
    </source>
</evidence>
<organism evidence="1 2">
    <name type="scientific">Crocosphaera chwakensis CCY0110</name>
    <dbReference type="NCBI Taxonomy" id="391612"/>
    <lineage>
        <taxon>Bacteria</taxon>
        <taxon>Bacillati</taxon>
        <taxon>Cyanobacteriota</taxon>
        <taxon>Cyanophyceae</taxon>
        <taxon>Oscillatoriophycideae</taxon>
        <taxon>Chroococcales</taxon>
        <taxon>Aphanothecaceae</taxon>
        <taxon>Crocosphaera</taxon>
        <taxon>Crocosphaera chwakensis</taxon>
    </lineage>
</organism>
<accession>A3IL90</accession>
<evidence type="ECO:0000313" key="1">
    <source>
        <dbReference type="EMBL" id="EAZ92959.1"/>
    </source>
</evidence>
<dbReference type="EMBL" id="AAXW01000004">
    <property type="protein sequence ID" value="EAZ92959.1"/>
    <property type="molecule type" value="Genomic_DNA"/>
</dbReference>
<reference evidence="1 2" key="1">
    <citation type="submission" date="2007-03" db="EMBL/GenBank/DDBJ databases">
        <authorList>
            <person name="Stal L."/>
            <person name="Ferriera S."/>
            <person name="Johnson J."/>
            <person name="Kravitz S."/>
            <person name="Beeson K."/>
            <person name="Sutton G."/>
            <person name="Rogers Y.-H."/>
            <person name="Friedman R."/>
            <person name="Frazier M."/>
            <person name="Venter J.C."/>
        </authorList>
    </citation>
    <scope>NUCLEOTIDE SEQUENCE [LARGE SCALE GENOMIC DNA]</scope>
    <source>
        <strain evidence="1 2">CCY0110</strain>
    </source>
</reference>
<comment type="caution">
    <text evidence="1">The sequence shown here is derived from an EMBL/GenBank/DDBJ whole genome shotgun (WGS) entry which is preliminary data.</text>
</comment>
<keyword evidence="2" id="KW-1185">Reference proteome</keyword>
<protein>
    <submittedName>
        <fullName evidence="1">Uncharacterized protein</fullName>
    </submittedName>
</protein>
<dbReference type="RefSeq" id="WP_008274106.1">
    <property type="nucleotide sequence ID" value="NZ_AAXW01000004.1"/>
</dbReference>
<dbReference type="AlphaFoldDB" id="A3IL90"/>
<proteinExistence type="predicted"/>